<organism evidence="1 2">
    <name type="scientific">Trichonephila clavipes</name>
    <name type="common">Golden silk orbweaver</name>
    <name type="synonym">Nephila clavipes</name>
    <dbReference type="NCBI Taxonomy" id="2585209"/>
    <lineage>
        <taxon>Eukaryota</taxon>
        <taxon>Metazoa</taxon>
        <taxon>Ecdysozoa</taxon>
        <taxon>Arthropoda</taxon>
        <taxon>Chelicerata</taxon>
        <taxon>Arachnida</taxon>
        <taxon>Araneae</taxon>
        <taxon>Araneomorphae</taxon>
        <taxon>Entelegynae</taxon>
        <taxon>Araneoidea</taxon>
        <taxon>Nephilidae</taxon>
        <taxon>Trichonephila</taxon>
    </lineage>
</organism>
<evidence type="ECO:0000313" key="2">
    <source>
        <dbReference type="Proteomes" id="UP000887159"/>
    </source>
</evidence>
<name>A0A8X6STC3_TRICX</name>
<gene>
    <name evidence="1" type="primary">pol_2019</name>
    <name evidence="1" type="ORF">TNCV_2447941</name>
</gene>
<dbReference type="Proteomes" id="UP000887159">
    <property type="component" value="Unassembled WGS sequence"/>
</dbReference>
<protein>
    <submittedName>
        <fullName evidence="1">Retrovirus-related Pol polyprotein from transposon 17.6</fullName>
    </submittedName>
</protein>
<evidence type="ECO:0000313" key="1">
    <source>
        <dbReference type="EMBL" id="GFY12603.1"/>
    </source>
</evidence>
<comment type="caution">
    <text evidence="1">The sequence shown here is derived from an EMBL/GenBank/DDBJ whole genome shotgun (WGS) entry which is preliminary data.</text>
</comment>
<keyword evidence="2" id="KW-1185">Reference proteome</keyword>
<proteinExistence type="predicted"/>
<sequence length="117" mass="13336">MKQKSPTGRLVRSALQLQSFSLNMEYMTRKGSVVADMLSRPESHEENEQCEVGTVAIQVPSRSSKEIRDEQLKDEELVKIISCLADPDNNVNYVNWYINWSGLLNESGCPIQISYRL</sequence>
<accession>A0A8X6STC3</accession>
<reference evidence="1" key="1">
    <citation type="submission" date="2020-08" db="EMBL/GenBank/DDBJ databases">
        <title>Multicomponent nature underlies the extraordinary mechanical properties of spider dragline silk.</title>
        <authorList>
            <person name="Kono N."/>
            <person name="Nakamura H."/>
            <person name="Mori M."/>
            <person name="Yoshida Y."/>
            <person name="Ohtoshi R."/>
            <person name="Malay A.D."/>
            <person name="Moran D.A.P."/>
            <person name="Tomita M."/>
            <person name="Numata K."/>
            <person name="Arakawa K."/>
        </authorList>
    </citation>
    <scope>NUCLEOTIDE SEQUENCE</scope>
</reference>
<dbReference type="AlphaFoldDB" id="A0A8X6STC3"/>
<dbReference type="EMBL" id="BMAU01021315">
    <property type="protein sequence ID" value="GFY12603.1"/>
    <property type="molecule type" value="Genomic_DNA"/>
</dbReference>